<keyword evidence="7" id="KW-0604">Photosystem II</keyword>
<dbReference type="GO" id="GO:0045454">
    <property type="term" value="P:cell redox homeostasis"/>
    <property type="evidence" value="ECO:0007669"/>
    <property type="project" value="TreeGrafter"/>
</dbReference>
<dbReference type="PANTHER" id="PTHR34790:SF1">
    <property type="entry name" value="PHOTOSYSTEM II CORE COMPLEX PROTEINS PSBY, CHLOROPLASTIC"/>
    <property type="match status" value="1"/>
</dbReference>
<name>A0AAV8PIW8_ENSVE</name>
<accession>A0AAV8PIW8</accession>
<keyword evidence="10" id="KW-1185">Reference proteome</keyword>
<dbReference type="EMBL" id="JAQQAF010000004">
    <property type="protein sequence ID" value="KAJ8491948.1"/>
    <property type="molecule type" value="Genomic_DNA"/>
</dbReference>
<keyword evidence="3 8" id="KW-0812">Transmembrane</keyword>
<evidence type="ECO:0000256" key="2">
    <source>
        <dbReference type="ARBA" id="ARBA00022531"/>
    </source>
</evidence>
<keyword evidence="4 8" id="KW-1133">Transmembrane helix</keyword>
<keyword evidence="2" id="KW-0602">Photosynthesis</keyword>
<dbReference type="InterPro" id="IPR009388">
    <property type="entry name" value="PSII_PsbY"/>
</dbReference>
<keyword evidence="6 8" id="KW-0472">Membrane</keyword>
<protein>
    <recommendedName>
        <fullName evidence="11">Photosystem II core complex proteins psbY, chloroplastic</fullName>
    </recommendedName>
</protein>
<dbReference type="PANTHER" id="PTHR34790">
    <property type="entry name" value="PHOTOSYSTEM II CORE COMPLEX PROTEINS PSBY, CHLOROPLASTIC"/>
    <property type="match status" value="1"/>
</dbReference>
<organism evidence="9 10">
    <name type="scientific">Ensete ventricosum</name>
    <name type="common">Abyssinian banana</name>
    <name type="synonym">Musa ensete</name>
    <dbReference type="NCBI Taxonomy" id="4639"/>
    <lineage>
        <taxon>Eukaryota</taxon>
        <taxon>Viridiplantae</taxon>
        <taxon>Streptophyta</taxon>
        <taxon>Embryophyta</taxon>
        <taxon>Tracheophyta</taxon>
        <taxon>Spermatophyta</taxon>
        <taxon>Magnoliopsida</taxon>
        <taxon>Liliopsida</taxon>
        <taxon>Zingiberales</taxon>
        <taxon>Musaceae</taxon>
        <taxon>Ensete</taxon>
    </lineage>
</organism>
<proteinExistence type="predicted"/>
<comment type="caution">
    <text evidence="9">The sequence shown here is derived from an EMBL/GenBank/DDBJ whole genome shotgun (WGS) entry which is preliminary data.</text>
</comment>
<evidence type="ECO:0008006" key="11">
    <source>
        <dbReference type="Google" id="ProtNLM"/>
    </source>
</evidence>
<feature type="transmembrane region" description="Helical" evidence="8">
    <location>
        <begin position="72"/>
        <end position="92"/>
    </location>
</feature>
<evidence type="ECO:0000256" key="6">
    <source>
        <dbReference type="ARBA" id="ARBA00023136"/>
    </source>
</evidence>
<evidence type="ECO:0000256" key="7">
    <source>
        <dbReference type="ARBA" id="ARBA00023276"/>
    </source>
</evidence>
<gene>
    <name evidence="9" type="ORF">OPV22_013669</name>
</gene>
<evidence type="ECO:0000313" key="9">
    <source>
        <dbReference type="EMBL" id="KAJ8491948.1"/>
    </source>
</evidence>
<sequence length="105" mass="10876">MATMAAMAILTTRCLLQTFSPPQRQPMRSAKAVVVGLGLGGGLAAAGFMSTPGVSADEIMAVADASSSGDSRGLLLLFVVAPAILWVLYNILQPALNQLNRMRSG</sequence>
<dbReference type="GO" id="GO:0030145">
    <property type="term" value="F:manganese ion binding"/>
    <property type="evidence" value="ECO:0007669"/>
    <property type="project" value="InterPro"/>
</dbReference>
<keyword evidence="5" id="KW-0793">Thylakoid</keyword>
<evidence type="ECO:0000313" key="10">
    <source>
        <dbReference type="Proteomes" id="UP001222027"/>
    </source>
</evidence>
<dbReference type="InterPro" id="IPR038760">
    <property type="entry name" value="PsbY_plant"/>
</dbReference>
<evidence type="ECO:0000256" key="3">
    <source>
        <dbReference type="ARBA" id="ARBA00022692"/>
    </source>
</evidence>
<dbReference type="GO" id="GO:0009534">
    <property type="term" value="C:chloroplast thylakoid"/>
    <property type="evidence" value="ECO:0007669"/>
    <property type="project" value="TreeGrafter"/>
</dbReference>
<dbReference type="AlphaFoldDB" id="A0AAV8PIW8"/>
<dbReference type="Proteomes" id="UP001222027">
    <property type="component" value="Unassembled WGS sequence"/>
</dbReference>
<evidence type="ECO:0000256" key="4">
    <source>
        <dbReference type="ARBA" id="ARBA00022989"/>
    </source>
</evidence>
<dbReference type="GO" id="GO:0015979">
    <property type="term" value="P:photosynthesis"/>
    <property type="evidence" value="ECO:0007669"/>
    <property type="project" value="UniProtKB-KW"/>
</dbReference>
<evidence type="ECO:0000256" key="1">
    <source>
        <dbReference type="ARBA" id="ARBA00004370"/>
    </source>
</evidence>
<dbReference type="Pfam" id="PF06298">
    <property type="entry name" value="PsbY"/>
    <property type="match status" value="1"/>
</dbReference>
<evidence type="ECO:0000256" key="5">
    <source>
        <dbReference type="ARBA" id="ARBA00023078"/>
    </source>
</evidence>
<reference evidence="9 10" key="1">
    <citation type="submission" date="2022-12" db="EMBL/GenBank/DDBJ databases">
        <title>Chromosome-scale assembly of the Ensete ventricosum genome.</title>
        <authorList>
            <person name="Dussert Y."/>
            <person name="Stocks J."/>
            <person name="Wendawek A."/>
            <person name="Woldeyes F."/>
            <person name="Nichols R.A."/>
            <person name="Borrell J.S."/>
        </authorList>
    </citation>
    <scope>NUCLEOTIDE SEQUENCE [LARGE SCALE GENOMIC DNA]</scope>
    <source>
        <strain evidence="10">cv. Maze</strain>
        <tissue evidence="9">Seeds</tissue>
    </source>
</reference>
<comment type="subcellular location">
    <subcellularLocation>
        <location evidence="1">Membrane</location>
    </subcellularLocation>
</comment>
<dbReference type="GO" id="GO:0009523">
    <property type="term" value="C:photosystem II"/>
    <property type="evidence" value="ECO:0007669"/>
    <property type="project" value="UniProtKB-KW"/>
</dbReference>
<evidence type="ECO:0000256" key="8">
    <source>
        <dbReference type="SAM" id="Phobius"/>
    </source>
</evidence>